<dbReference type="GO" id="GO:0005886">
    <property type="term" value="C:plasma membrane"/>
    <property type="evidence" value="ECO:0007669"/>
    <property type="project" value="UniProtKB-SubCell"/>
</dbReference>
<evidence type="ECO:0000256" key="2">
    <source>
        <dbReference type="ARBA" id="ARBA00022475"/>
    </source>
</evidence>
<dbReference type="PANTHER" id="PTHR33545:SF5">
    <property type="entry name" value="UPF0750 MEMBRANE PROTEIN YITT"/>
    <property type="match status" value="1"/>
</dbReference>
<evidence type="ECO:0000256" key="3">
    <source>
        <dbReference type="ARBA" id="ARBA00022692"/>
    </source>
</evidence>
<dbReference type="OrthoDB" id="5401948at2"/>
<keyword evidence="3 6" id="KW-0812">Transmembrane</keyword>
<dbReference type="InterPro" id="IPR019264">
    <property type="entry name" value="DUF2179"/>
</dbReference>
<dbReference type="Proteomes" id="UP000248798">
    <property type="component" value="Unassembled WGS sequence"/>
</dbReference>
<protein>
    <submittedName>
        <fullName evidence="9">YitT family protein</fullName>
    </submittedName>
</protein>
<feature type="transmembrane region" description="Helical" evidence="6">
    <location>
        <begin position="83"/>
        <end position="101"/>
    </location>
</feature>
<evidence type="ECO:0000256" key="4">
    <source>
        <dbReference type="ARBA" id="ARBA00022989"/>
    </source>
</evidence>
<evidence type="ECO:0000313" key="9">
    <source>
        <dbReference type="EMBL" id="RAM04037.1"/>
    </source>
</evidence>
<feature type="transmembrane region" description="Helical" evidence="6">
    <location>
        <begin position="199"/>
        <end position="217"/>
    </location>
</feature>
<feature type="transmembrane region" description="Helical" evidence="6">
    <location>
        <begin position="108"/>
        <end position="126"/>
    </location>
</feature>
<name>A0A328FLW9_9BACT</name>
<keyword evidence="5 6" id="KW-0472">Membrane</keyword>
<evidence type="ECO:0000256" key="6">
    <source>
        <dbReference type="SAM" id="Phobius"/>
    </source>
</evidence>
<comment type="subcellular location">
    <subcellularLocation>
        <location evidence="1">Cell membrane</location>
        <topology evidence="1">Multi-pass membrane protein</topology>
    </subcellularLocation>
</comment>
<evidence type="ECO:0000256" key="1">
    <source>
        <dbReference type="ARBA" id="ARBA00004651"/>
    </source>
</evidence>
<keyword evidence="11" id="KW-1185">Reference proteome</keyword>
<evidence type="ECO:0000313" key="8">
    <source>
        <dbReference type="EMBL" id="QBH13025.1"/>
    </source>
</evidence>
<dbReference type="Proteomes" id="UP000293902">
    <property type="component" value="Chromosome"/>
</dbReference>
<proteinExistence type="predicted"/>
<feature type="transmembrane region" description="Helical" evidence="6">
    <location>
        <begin position="34"/>
        <end position="52"/>
    </location>
</feature>
<evidence type="ECO:0000259" key="7">
    <source>
        <dbReference type="Pfam" id="PF10035"/>
    </source>
</evidence>
<gene>
    <name evidence="9" type="ORF">DO021_00885</name>
    <name evidence="8" type="ORF">EYB58_08900</name>
</gene>
<reference evidence="9 10" key="1">
    <citation type="submission" date="2018-06" db="EMBL/GenBank/DDBJ databases">
        <title>Complete Genome Sequence of Desulfobacter hydrogenophilus (DSM3380).</title>
        <authorList>
            <person name="Marietou A."/>
            <person name="Schreiber L."/>
            <person name="Marshall I."/>
            <person name="Jorgensen B."/>
        </authorList>
    </citation>
    <scope>NUCLEOTIDE SEQUENCE [LARGE SCALE GENOMIC DNA]</scope>
    <source>
        <strain evidence="9 10">DSM 3380</strain>
    </source>
</reference>
<dbReference type="PANTHER" id="PTHR33545">
    <property type="entry name" value="UPF0750 MEMBRANE PROTEIN YITT-RELATED"/>
    <property type="match status" value="1"/>
</dbReference>
<dbReference type="AlphaFoldDB" id="A0A328FLW9"/>
<keyword evidence="2" id="KW-1003">Cell membrane</keyword>
<evidence type="ECO:0000313" key="10">
    <source>
        <dbReference type="Proteomes" id="UP000248798"/>
    </source>
</evidence>
<feature type="transmembrane region" description="Helical" evidence="6">
    <location>
        <begin position="132"/>
        <end position="151"/>
    </location>
</feature>
<dbReference type="Pfam" id="PF10035">
    <property type="entry name" value="DUF2179"/>
    <property type="match status" value="1"/>
</dbReference>
<evidence type="ECO:0000256" key="5">
    <source>
        <dbReference type="ARBA" id="ARBA00023136"/>
    </source>
</evidence>
<evidence type="ECO:0000313" key="11">
    <source>
        <dbReference type="Proteomes" id="UP000293902"/>
    </source>
</evidence>
<organism evidence="9 10">
    <name type="scientific">Desulfobacter hydrogenophilus</name>
    <dbReference type="NCBI Taxonomy" id="2291"/>
    <lineage>
        <taxon>Bacteria</taxon>
        <taxon>Pseudomonadati</taxon>
        <taxon>Thermodesulfobacteriota</taxon>
        <taxon>Desulfobacteria</taxon>
        <taxon>Desulfobacterales</taxon>
        <taxon>Desulfobacteraceae</taxon>
        <taxon>Desulfobacter</taxon>
    </lineage>
</organism>
<dbReference type="InterPro" id="IPR015867">
    <property type="entry name" value="N-reg_PII/ATP_PRibTrfase_C"/>
</dbReference>
<dbReference type="RefSeq" id="WP_111952806.1">
    <property type="nucleotide sequence ID" value="NZ_CP036313.1"/>
</dbReference>
<dbReference type="EMBL" id="CP036313">
    <property type="protein sequence ID" value="QBH13025.1"/>
    <property type="molecule type" value="Genomic_DNA"/>
</dbReference>
<feature type="domain" description="DUF2179" evidence="7">
    <location>
        <begin position="246"/>
        <end position="300"/>
    </location>
</feature>
<dbReference type="CDD" id="cd16380">
    <property type="entry name" value="YitT_C"/>
    <property type="match status" value="1"/>
</dbReference>
<dbReference type="Gene3D" id="3.30.70.120">
    <property type="match status" value="1"/>
</dbReference>
<dbReference type="InterPro" id="IPR051461">
    <property type="entry name" value="UPF0750_membrane"/>
</dbReference>
<sequence length="309" mass="33534">MEKTAAMTIEHTVMARPVSGSGNILTGTAAINSILYNSSLITLGSILCAWTINTIIVPHQFLSGGLAGIALIIHYLWPQTSVGSLNFLLNIPILMVGWFYVGRRFMLYSIFGMVVFSMAVEWIPATRSIEDPMLATLLCGIVSGVGCALILKSVGSAGGIDIISVILLKQFSIQLGSTTLFANAAILLVSMVLFSMESILYTLIHIFVASRVIDLVITGMSKRKAVFIVSKQWKDIQQQIFKQLNRGVTIINGCGGYTGEEANLLYTVVTFGELSRLKSLVKKTDPNTFLVVSDTVEVMGHGIGNQPHW</sequence>
<dbReference type="EMBL" id="QLNI01000001">
    <property type="protein sequence ID" value="RAM04037.1"/>
    <property type="molecule type" value="Genomic_DNA"/>
</dbReference>
<keyword evidence="4 6" id="KW-1133">Transmembrane helix</keyword>
<dbReference type="Pfam" id="PF02588">
    <property type="entry name" value="YitT_membrane"/>
    <property type="match status" value="1"/>
</dbReference>
<dbReference type="InterPro" id="IPR003740">
    <property type="entry name" value="YitT"/>
</dbReference>
<reference evidence="8 11" key="2">
    <citation type="submission" date="2019-02" db="EMBL/GenBank/DDBJ databases">
        <title>Complete genome sequence of Desulfobacter hydrogenophilus AcRS1.</title>
        <authorList>
            <person name="Marietou A."/>
            <person name="Lund M.B."/>
            <person name="Marshall I.P.G."/>
            <person name="Schreiber L."/>
            <person name="Jorgensen B."/>
        </authorList>
    </citation>
    <scope>NUCLEOTIDE SEQUENCE [LARGE SCALE GENOMIC DNA]</scope>
    <source>
        <strain evidence="8 11">AcRS1</strain>
    </source>
</reference>
<dbReference type="PIRSF" id="PIRSF006483">
    <property type="entry name" value="Membrane_protein_YitT"/>
    <property type="match status" value="1"/>
</dbReference>
<accession>A0A328FLW9</accession>
<feature type="transmembrane region" description="Helical" evidence="6">
    <location>
        <begin position="171"/>
        <end position="193"/>
    </location>
</feature>